<organism evidence="3 4">
    <name type="scientific">Egibacter rhizosphaerae</name>
    <dbReference type="NCBI Taxonomy" id="1670831"/>
    <lineage>
        <taxon>Bacteria</taxon>
        <taxon>Bacillati</taxon>
        <taxon>Actinomycetota</taxon>
        <taxon>Nitriliruptoria</taxon>
        <taxon>Egibacterales</taxon>
        <taxon>Egibacteraceae</taxon>
        <taxon>Egibacter</taxon>
    </lineage>
</organism>
<dbReference type="AlphaFoldDB" id="A0A411YIN8"/>
<feature type="compositionally biased region" description="Basic and acidic residues" evidence="1">
    <location>
        <begin position="229"/>
        <end position="238"/>
    </location>
</feature>
<evidence type="ECO:0000256" key="2">
    <source>
        <dbReference type="SAM" id="Phobius"/>
    </source>
</evidence>
<dbReference type="RefSeq" id="WP_131156086.1">
    <property type="nucleotide sequence ID" value="NZ_CP036402.1"/>
</dbReference>
<reference evidence="3 4" key="1">
    <citation type="submission" date="2019-01" db="EMBL/GenBank/DDBJ databases">
        <title>Egibacter rhizosphaerae EGI 80759T.</title>
        <authorList>
            <person name="Chen D.-D."/>
            <person name="Tian Y."/>
            <person name="Jiao J.-Y."/>
            <person name="Zhang X.-T."/>
            <person name="Zhang Y.-G."/>
            <person name="Zhang Y."/>
            <person name="Xiao M."/>
            <person name="Shu W.-S."/>
            <person name="Li W.-J."/>
        </authorList>
    </citation>
    <scope>NUCLEOTIDE SEQUENCE [LARGE SCALE GENOMIC DNA]</scope>
    <source>
        <strain evidence="3 4">EGI 80759</strain>
    </source>
</reference>
<feature type="region of interest" description="Disordered" evidence="1">
    <location>
        <begin position="180"/>
        <end position="263"/>
    </location>
</feature>
<feature type="transmembrane region" description="Helical" evidence="2">
    <location>
        <begin position="131"/>
        <end position="149"/>
    </location>
</feature>
<keyword evidence="2" id="KW-1133">Transmembrane helix</keyword>
<protein>
    <submittedName>
        <fullName evidence="3">Uncharacterized protein</fullName>
    </submittedName>
</protein>
<evidence type="ECO:0000313" key="3">
    <source>
        <dbReference type="EMBL" id="QBI21093.1"/>
    </source>
</evidence>
<keyword evidence="2" id="KW-0812">Transmembrane</keyword>
<sequence>MNVVVIILLLALWAVVLLPGLVRARRAGSPASSVSRFHRDLDRLERTGKAAGEAASVGRAPSPSARPAPSTAGRVSWLRAARRDPDAGERHANPAGRVRAMAAFRRRRRGASTAHHRRGLGALTVTERRRVTLMGLLTALALTLVSGLWLGGPAWGGTAAVGLALVAYCALLRRVTARERSRRVVRSRMGEPGDARGGAGYPSGEHSSSEPVLPGPDPSPHLNGTAARGPHDPRDAKATPRGSLSDAESATGPLRAAAAGGSR</sequence>
<feature type="region of interest" description="Disordered" evidence="1">
    <location>
        <begin position="48"/>
        <end position="75"/>
    </location>
</feature>
<dbReference type="KEGG" id="erz:ER308_16940"/>
<gene>
    <name evidence="3" type="ORF">ER308_16940</name>
</gene>
<feature type="compositionally biased region" description="Low complexity" evidence="1">
    <location>
        <begin position="54"/>
        <end position="74"/>
    </location>
</feature>
<feature type="transmembrane region" description="Helical" evidence="2">
    <location>
        <begin position="6"/>
        <end position="22"/>
    </location>
</feature>
<keyword evidence="4" id="KW-1185">Reference proteome</keyword>
<accession>A0A411YIN8</accession>
<dbReference type="Proteomes" id="UP000291469">
    <property type="component" value="Chromosome"/>
</dbReference>
<evidence type="ECO:0000313" key="4">
    <source>
        <dbReference type="Proteomes" id="UP000291469"/>
    </source>
</evidence>
<keyword evidence="2" id="KW-0472">Membrane</keyword>
<evidence type="ECO:0000256" key="1">
    <source>
        <dbReference type="SAM" id="MobiDB-lite"/>
    </source>
</evidence>
<proteinExistence type="predicted"/>
<dbReference type="EMBL" id="CP036402">
    <property type="protein sequence ID" value="QBI21093.1"/>
    <property type="molecule type" value="Genomic_DNA"/>
</dbReference>
<feature type="transmembrane region" description="Helical" evidence="2">
    <location>
        <begin position="155"/>
        <end position="173"/>
    </location>
</feature>
<name>A0A411YIN8_9ACTN</name>